<dbReference type="PANTHER" id="PTHR38445">
    <property type="entry name" value="HTH-TYPE TRANSCRIPTIONAL REPRESSOR YTRA"/>
    <property type="match status" value="1"/>
</dbReference>
<dbReference type="SUPFAM" id="SSF46785">
    <property type="entry name" value="Winged helix' DNA-binding domain"/>
    <property type="match status" value="1"/>
</dbReference>
<dbReference type="CDD" id="cd07377">
    <property type="entry name" value="WHTH_GntR"/>
    <property type="match status" value="1"/>
</dbReference>
<evidence type="ECO:0000256" key="1">
    <source>
        <dbReference type="ARBA" id="ARBA00023015"/>
    </source>
</evidence>
<protein>
    <submittedName>
        <fullName evidence="5">GntR family transcriptional regulator</fullName>
    </submittedName>
</protein>
<dbReference type="InterPro" id="IPR000524">
    <property type="entry name" value="Tscrpt_reg_HTH_GntR"/>
</dbReference>
<evidence type="ECO:0000259" key="4">
    <source>
        <dbReference type="PROSITE" id="PS50949"/>
    </source>
</evidence>
<evidence type="ECO:0000256" key="2">
    <source>
        <dbReference type="ARBA" id="ARBA00023125"/>
    </source>
</evidence>
<organism evidence="5 6">
    <name type="scientific">Planobispora siamensis</name>
    <dbReference type="NCBI Taxonomy" id="936338"/>
    <lineage>
        <taxon>Bacteria</taxon>
        <taxon>Bacillati</taxon>
        <taxon>Actinomycetota</taxon>
        <taxon>Actinomycetes</taxon>
        <taxon>Streptosporangiales</taxon>
        <taxon>Streptosporangiaceae</taxon>
        <taxon>Planobispora</taxon>
    </lineage>
</organism>
<sequence length="130" mass="13534">MAAQAAGSGDDPVLITIDPSSARPLADQVADSVRAALADGMAAPGDRLPSARTVAAALGINLHTVLRGYQQLRDEGLIELRRGRTAVVTGAADQLRLRLSAAAEEFVRAARRAGASDEEALAAVHRSLRQ</sequence>
<keyword evidence="1" id="KW-0805">Transcription regulation</keyword>
<gene>
    <name evidence="5" type="primary">ytrA_3</name>
    <name evidence="5" type="ORF">Psi01_49340</name>
</gene>
<dbReference type="PROSITE" id="PS50949">
    <property type="entry name" value="HTH_GNTR"/>
    <property type="match status" value="1"/>
</dbReference>
<dbReference type="PANTHER" id="PTHR38445:SF7">
    <property type="entry name" value="GNTR-FAMILY TRANSCRIPTIONAL REGULATOR"/>
    <property type="match status" value="1"/>
</dbReference>
<keyword evidence="2" id="KW-0238">DNA-binding</keyword>
<dbReference type="GO" id="GO:0003677">
    <property type="term" value="F:DNA binding"/>
    <property type="evidence" value="ECO:0007669"/>
    <property type="project" value="UniProtKB-KW"/>
</dbReference>
<dbReference type="SMART" id="SM00345">
    <property type="entry name" value="HTH_GNTR"/>
    <property type="match status" value="1"/>
</dbReference>
<dbReference type="Gene3D" id="1.10.10.10">
    <property type="entry name" value="Winged helix-like DNA-binding domain superfamily/Winged helix DNA-binding domain"/>
    <property type="match status" value="1"/>
</dbReference>
<dbReference type="AlphaFoldDB" id="A0A8J3SJ93"/>
<dbReference type="EMBL" id="BOOJ01000040">
    <property type="protein sequence ID" value="GIH94304.1"/>
    <property type="molecule type" value="Genomic_DNA"/>
</dbReference>
<dbReference type="InterPro" id="IPR036390">
    <property type="entry name" value="WH_DNA-bd_sf"/>
</dbReference>
<name>A0A8J3SJ93_9ACTN</name>
<evidence type="ECO:0000313" key="6">
    <source>
        <dbReference type="Proteomes" id="UP000619788"/>
    </source>
</evidence>
<evidence type="ECO:0000313" key="5">
    <source>
        <dbReference type="EMBL" id="GIH94304.1"/>
    </source>
</evidence>
<dbReference type="Pfam" id="PF00392">
    <property type="entry name" value="GntR"/>
    <property type="match status" value="1"/>
</dbReference>
<dbReference type="Proteomes" id="UP000619788">
    <property type="component" value="Unassembled WGS sequence"/>
</dbReference>
<evidence type="ECO:0000256" key="3">
    <source>
        <dbReference type="ARBA" id="ARBA00023163"/>
    </source>
</evidence>
<keyword evidence="6" id="KW-1185">Reference proteome</keyword>
<accession>A0A8J3SJ93</accession>
<comment type="caution">
    <text evidence="5">The sequence shown here is derived from an EMBL/GenBank/DDBJ whole genome shotgun (WGS) entry which is preliminary data.</text>
</comment>
<dbReference type="InterPro" id="IPR036388">
    <property type="entry name" value="WH-like_DNA-bd_sf"/>
</dbReference>
<reference evidence="5 6" key="1">
    <citation type="submission" date="2021-01" db="EMBL/GenBank/DDBJ databases">
        <title>Whole genome shotgun sequence of Planobispora siamensis NBRC 107568.</title>
        <authorList>
            <person name="Komaki H."/>
            <person name="Tamura T."/>
        </authorList>
    </citation>
    <scope>NUCLEOTIDE SEQUENCE [LARGE SCALE GENOMIC DNA]</scope>
    <source>
        <strain evidence="5 6">NBRC 107568</strain>
    </source>
</reference>
<dbReference type="GO" id="GO:0003700">
    <property type="term" value="F:DNA-binding transcription factor activity"/>
    <property type="evidence" value="ECO:0007669"/>
    <property type="project" value="InterPro"/>
</dbReference>
<proteinExistence type="predicted"/>
<feature type="domain" description="HTH gntR-type" evidence="4">
    <location>
        <begin position="23"/>
        <end position="91"/>
    </location>
</feature>
<keyword evidence="3" id="KW-0804">Transcription</keyword>